<dbReference type="VEuPathDB" id="FungiDB:RO3G_11416"/>
<reference evidence="1 2" key="1">
    <citation type="journal article" date="2009" name="PLoS Genet.">
        <title>Genomic analysis of the basal lineage fungus Rhizopus oryzae reveals a whole-genome duplication.</title>
        <authorList>
            <person name="Ma L.-J."/>
            <person name="Ibrahim A.S."/>
            <person name="Skory C."/>
            <person name="Grabherr M.G."/>
            <person name="Burger G."/>
            <person name="Butler M."/>
            <person name="Elias M."/>
            <person name="Idnurm A."/>
            <person name="Lang B.F."/>
            <person name="Sone T."/>
            <person name="Abe A."/>
            <person name="Calvo S.E."/>
            <person name="Corrochano L.M."/>
            <person name="Engels R."/>
            <person name="Fu J."/>
            <person name="Hansberg W."/>
            <person name="Kim J.-M."/>
            <person name="Kodira C.D."/>
            <person name="Koehrsen M.J."/>
            <person name="Liu B."/>
            <person name="Miranda-Saavedra D."/>
            <person name="O'Leary S."/>
            <person name="Ortiz-Castellanos L."/>
            <person name="Poulter R."/>
            <person name="Rodriguez-Romero J."/>
            <person name="Ruiz-Herrera J."/>
            <person name="Shen Y.-Q."/>
            <person name="Zeng Q."/>
            <person name="Galagan J."/>
            <person name="Birren B.W."/>
            <person name="Cuomo C.A."/>
            <person name="Wickes B.L."/>
        </authorList>
    </citation>
    <scope>NUCLEOTIDE SEQUENCE [LARGE SCALE GENOMIC DNA]</scope>
    <source>
        <strain evidence="2">RA 99-880 / ATCC MYA-4621 / FGSC 9543 / NRRL 43880</strain>
    </source>
</reference>
<evidence type="ECO:0000313" key="2">
    <source>
        <dbReference type="Proteomes" id="UP000009138"/>
    </source>
</evidence>
<dbReference type="InParanoid" id="I1CE25"/>
<protein>
    <submittedName>
        <fullName evidence="1">Uncharacterized protein</fullName>
    </submittedName>
</protein>
<name>I1CE25_RHIO9</name>
<dbReference type="Proteomes" id="UP000009138">
    <property type="component" value="Unassembled WGS sequence"/>
</dbReference>
<dbReference type="AlphaFoldDB" id="I1CE25"/>
<proteinExistence type="predicted"/>
<sequence length="57" mass="7036">MWLYQYDLVRILFNSKTEEQFIKLDYPSNISRIHLLNAEQKPQDSQKEQHYIPWLLL</sequence>
<gene>
    <name evidence="1" type="ORF">RO3G_11416</name>
</gene>
<dbReference type="RefSeq" id="XP_067522101.1">
    <property type="nucleotide sequence ID" value="XM_067666000.1"/>
</dbReference>
<evidence type="ECO:0000313" key="1">
    <source>
        <dbReference type="EMBL" id="EIE86705.1"/>
    </source>
</evidence>
<organism evidence="1 2">
    <name type="scientific">Rhizopus delemar (strain RA 99-880 / ATCC MYA-4621 / FGSC 9543 / NRRL 43880)</name>
    <name type="common">Mucormycosis agent</name>
    <name type="synonym">Rhizopus arrhizus var. delemar</name>
    <dbReference type="NCBI Taxonomy" id="246409"/>
    <lineage>
        <taxon>Eukaryota</taxon>
        <taxon>Fungi</taxon>
        <taxon>Fungi incertae sedis</taxon>
        <taxon>Mucoromycota</taxon>
        <taxon>Mucoromycotina</taxon>
        <taxon>Mucoromycetes</taxon>
        <taxon>Mucorales</taxon>
        <taxon>Mucorineae</taxon>
        <taxon>Rhizopodaceae</taxon>
        <taxon>Rhizopus</taxon>
    </lineage>
</organism>
<dbReference type="EMBL" id="CH476740">
    <property type="protein sequence ID" value="EIE86705.1"/>
    <property type="molecule type" value="Genomic_DNA"/>
</dbReference>
<keyword evidence="2" id="KW-1185">Reference proteome</keyword>
<accession>I1CE25</accession>
<dbReference type="GeneID" id="93618381"/>